<sequence length="249" mass="28719">MTFAIGLGKYTLISKEFSEELLTKFPDLFRITIVHIAFDQLKTTEPPYRRFSSCRQSFEYFMSILVNDAECAEYIRSIDFQKDLSELLFHDQRAFNEPVGWQTKTNADSRFVAGFIFMNDFTKLGVDVGKISMLTDANHQKRIGIAMQPDVNSDRYKIDCTMKPLTVKSTGQRNKCTHSRTGIGTATELVIGTDDRLAIHWNGQTEKRLSVLANIQAIGIMLVRQQDKRLFQFYEVRFGAYFKYPFGRL</sequence>
<dbReference type="Proteomes" id="UP000324800">
    <property type="component" value="Unassembled WGS sequence"/>
</dbReference>
<dbReference type="EMBL" id="SNRW01017151">
    <property type="protein sequence ID" value="KAA6368637.1"/>
    <property type="molecule type" value="Genomic_DNA"/>
</dbReference>
<accession>A0A5J4UDY1</accession>
<organism evidence="1 2">
    <name type="scientific">Streblomastix strix</name>
    <dbReference type="NCBI Taxonomy" id="222440"/>
    <lineage>
        <taxon>Eukaryota</taxon>
        <taxon>Metamonada</taxon>
        <taxon>Preaxostyla</taxon>
        <taxon>Oxymonadida</taxon>
        <taxon>Streblomastigidae</taxon>
        <taxon>Streblomastix</taxon>
    </lineage>
</organism>
<evidence type="ECO:0000313" key="2">
    <source>
        <dbReference type="Proteomes" id="UP000324800"/>
    </source>
</evidence>
<evidence type="ECO:0000313" key="1">
    <source>
        <dbReference type="EMBL" id="KAA6368637.1"/>
    </source>
</evidence>
<comment type="caution">
    <text evidence="1">The sequence shown here is derived from an EMBL/GenBank/DDBJ whole genome shotgun (WGS) entry which is preliminary data.</text>
</comment>
<gene>
    <name evidence="1" type="ORF">EZS28_035835</name>
</gene>
<proteinExistence type="predicted"/>
<reference evidence="1 2" key="1">
    <citation type="submission" date="2019-03" db="EMBL/GenBank/DDBJ databases">
        <title>Single cell metagenomics reveals metabolic interactions within the superorganism composed of flagellate Streblomastix strix and complex community of Bacteroidetes bacteria on its surface.</title>
        <authorList>
            <person name="Treitli S.C."/>
            <person name="Kolisko M."/>
            <person name="Husnik F."/>
            <person name="Keeling P."/>
            <person name="Hampl V."/>
        </authorList>
    </citation>
    <scope>NUCLEOTIDE SEQUENCE [LARGE SCALE GENOMIC DNA]</scope>
    <source>
        <strain evidence="1">ST1C</strain>
    </source>
</reference>
<protein>
    <submittedName>
        <fullName evidence="1">Uncharacterized protein</fullName>
    </submittedName>
</protein>
<dbReference type="AlphaFoldDB" id="A0A5J4UDY1"/>
<name>A0A5J4UDY1_9EUKA</name>